<comment type="pathway">
    <text evidence="10">Lipid metabolism; phospholipid metabolism.</text>
</comment>
<dbReference type="PANTHER" id="PTHR30100">
    <property type="entry name" value="FATTY ACID/PHOSPHOLIPID SYNTHESIS PROTEIN PLSX"/>
    <property type="match status" value="1"/>
</dbReference>
<comment type="function">
    <text evidence="10">Catalyzes the reversible formation of acyl-phosphate (acyl-PO(4)) from acyl-[acyl-carrier-protein] (acyl-ACP). This enzyme utilizes acyl-ACP as fatty acyl donor, but not acyl-CoA.</text>
</comment>
<dbReference type="RefSeq" id="WP_077692099.1">
    <property type="nucleotide sequence ID" value="NZ_MCOK01000001.1"/>
</dbReference>
<dbReference type="HAMAP" id="MF_00019">
    <property type="entry name" value="PlsX"/>
    <property type="match status" value="1"/>
</dbReference>
<evidence type="ECO:0000256" key="1">
    <source>
        <dbReference type="ARBA" id="ARBA00001232"/>
    </source>
</evidence>
<keyword evidence="3 10" id="KW-0444">Lipid biosynthesis</keyword>
<evidence type="ECO:0000256" key="10">
    <source>
        <dbReference type="HAMAP-Rule" id="MF_00019"/>
    </source>
</evidence>
<dbReference type="EC" id="2.3.1.274" evidence="8 10"/>
<keyword evidence="2 10" id="KW-0963">Cytoplasm</keyword>
<evidence type="ECO:0000256" key="5">
    <source>
        <dbReference type="ARBA" id="ARBA00023098"/>
    </source>
</evidence>
<dbReference type="PIRSF" id="PIRSF002465">
    <property type="entry name" value="Phsphlp_syn_PlsX"/>
    <property type="match status" value="1"/>
</dbReference>
<evidence type="ECO:0000313" key="12">
    <source>
        <dbReference type="Proteomes" id="UP000189004"/>
    </source>
</evidence>
<comment type="subcellular location">
    <subcellularLocation>
        <location evidence="10">Cytoplasm</location>
    </subcellularLocation>
    <text evidence="10">Associated with the membrane possibly through PlsY.</text>
</comment>
<accession>A0A1V3C5A8</accession>
<dbReference type="SUPFAM" id="SSF53659">
    <property type="entry name" value="Isocitrate/Isopropylmalate dehydrogenase-like"/>
    <property type="match status" value="1"/>
</dbReference>
<evidence type="ECO:0000313" key="11">
    <source>
        <dbReference type="EMBL" id="OOC55669.1"/>
    </source>
</evidence>
<dbReference type="UniPathway" id="UPA00085"/>
<dbReference type="GO" id="GO:0043811">
    <property type="term" value="F:phosphate:acyl-[acyl carrier protein] acyltransferase activity"/>
    <property type="evidence" value="ECO:0007669"/>
    <property type="project" value="UniProtKB-UniRule"/>
</dbReference>
<evidence type="ECO:0000256" key="9">
    <source>
        <dbReference type="ARBA" id="ARBA00046608"/>
    </source>
</evidence>
<keyword evidence="6 10" id="KW-0594">Phospholipid biosynthesis</keyword>
<proteinExistence type="inferred from homology"/>
<evidence type="ECO:0000256" key="7">
    <source>
        <dbReference type="ARBA" id="ARBA00023264"/>
    </source>
</evidence>
<dbReference type="PANTHER" id="PTHR30100:SF1">
    <property type="entry name" value="PHOSPHATE ACYLTRANSFERASE"/>
    <property type="match status" value="1"/>
</dbReference>
<name>A0A1V3C5A8_9ACTN</name>
<dbReference type="NCBIfam" id="TIGR00182">
    <property type="entry name" value="plsX"/>
    <property type="match status" value="1"/>
</dbReference>
<dbReference type="Pfam" id="PF02504">
    <property type="entry name" value="FA_synthesis"/>
    <property type="match status" value="1"/>
</dbReference>
<protein>
    <recommendedName>
        <fullName evidence="8 10">Phosphate acyltransferase</fullName>
        <ecNumber evidence="8 10">2.3.1.274</ecNumber>
    </recommendedName>
    <alternativeName>
        <fullName evidence="10">Acyl-ACP phosphotransacylase</fullName>
    </alternativeName>
    <alternativeName>
        <fullName evidence="10">Acyl-[acyl-carrier-protein]--phosphate acyltransferase</fullName>
    </alternativeName>
    <alternativeName>
        <fullName evidence="10">Phosphate-acyl-ACP acyltransferase</fullName>
    </alternativeName>
</protein>
<evidence type="ECO:0000256" key="2">
    <source>
        <dbReference type="ARBA" id="ARBA00022490"/>
    </source>
</evidence>
<keyword evidence="5 10" id="KW-0443">Lipid metabolism</keyword>
<comment type="caution">
    <text evidence="11">The sequence shown here is derived from an EMBL/GenBank/DDBJ whole genome shotgun (WGS) entry which is preliminary data.</text>
</comment>
<dbReference type="InterPro" id="IPR003664">
    <property type="entry name" value="FA_synthesis"/>
</dbReference>
<comment type="similarity">
    <text evidence="10">Belongs to the PlsX family.</text>
</comment>
<dbReference type="Gene3D" id="3.40.718.10">
    <property type="entry name" value="Isopropylmalate Dehydrogenase"/>
    <property type="match status" value="1"/>
</dbReference>
<dbReference type="AlphaFoldDB" id="A0A1V3C5A8"/>
<dbReference type="OrthoDB" id="9806408at2"/>
<keyword evidence="12" id="KW-1185">Reference proteome</keyword>
<evidence type="ECO:0000256" key="4">
    <source>
        <dbReference type="ARBA" id="ARBA00022679"/>
    </source>
</evidence>
<comment type="catalytic activity">
    <reaction evidence="1 10">
        <text>a fatty acyl-[ACP] + phosphate = an acyl phosphate + holo-[ACP]</text>
        <dbReference type="Rhea" id="RHEA:42292"/>
        <dbReference type="Rhea" id="RHEA-COMP:9685"/>
        <dbReference type="Rhea" id="RHEA-COMP:14125"/>
        <dbReference type="ChEBI" id="CHEBI:43474"/>
        <dbReference type="ChEBI" id="CHEBI:59918"/>
        <dbReference type="ChEBI" id="CHEBI:64479"/>
        <dbReference type="ChEBI" id="CHEBI:138651"/>
        <dbReference type="EC" id="2.3.1.274"/>
    </reaction>
</comment>
<dbReference type="EMBL" id="MCOK01000001">
    <property type="protein sequence ID" value="OOC55669.1"/>
    <property type="molecule type" value="Genomic_DNA"/>
</dbReference>
<dbReference type="InterPro" id="IPR012281">
    <property type="entry name" value="Phospholipid_synth_PlsX-like"/>
</dbReference>
<dbReference type="STRING" id="501010.NOSIN_19065"/>
<organism evidence="11 12">
    <name type="scientific">Nocardiopsis sinuspersici</name>
    <dbReference type="NCBI Taxonomy" id="501010"/>
    <lineage>
        <taxon>Bacteria</taxon>
        <taxon>Bacillati</taxon>
        <taxon>Actinomycetota</taxon>
        <taxon>Actinomycetes</taxon>
        <taxon>Streptosporangiales</taxon>
        <taxon>Nocardiopsidaceae</taxon>
        <taxon>Nocardiopsis</taxon>
    </lineage>
</organism>
<evidence type="ECO:0000256" key="3">
    <source>
        <dbReference type="ARBA" id="ARBA00022516"/>
    </source>
</evidence>
<keyword evidence="7 10" id="KW-1208">Phospholipid metabolism</keyword>
<dbReference type="GO" id="GO:0008654">
    <property type="term" value="P:phospholipid biosynthetic process"/>
    <property type="evidence" value="ECO:0007669"/>
    <property type="project" value="UniProtKB-KW"/>
</dbReference>
<evidence type="ECO:0000256" key="8">
    <source>
        <dbReference type="ARBA" id="ARBA00024069"/>
    </source>
</evidence>
<dbReference type="Proteomes" id="UP000189004">
    <property type="component" value="Unassembled WGS sequence"/>
</dbReference>
<reference evidence="12" key="1">
    <citation type="submission" date="2016-08" db="EMBL/GenBank/DDBJ databases">
        <authorList>
            <person name="Tokovenko B."/>
            <person name="Kalinowski J."/>
        </authorList>
    </citation>
    <scope>NUCLEOTIDE SEQUENCE [LARGE SCALE GENOMIC DNA]</scope>
    <source>
        <strain evidence="12">UTMC102</strain>
    </source>
</reference>
<evidence type="ECO:0000256" key="6">
    <source>
        <dbReference type="ARBA" id="ARBA00023209"/>
    </source>
</evidence>
<gene>
    <name evidence="10" type="primary">plsX</name>
    <name evidence="11" type="ORF">NOSIN_19065</name>
</gene>
<keyword evidence="11" id="KW-0012">Acyltransferase</keyword>
<keyword evidence="4 10" id="KW-0808">Transferase</keyword>
<comment type="subunit">
    <text evidence="9 10">Homodimer. Probably interacts with PlsY.</text>
</comment>
<dbReference type="GO" id="GO:0005737">
    <property type="term" value="C:cytoplasm"/>
    <property type="evidence" value="ECO:0007669"/>
    <property type="project" value="UniProtKB-SubCell"/>
</dbReference>
<sequence>MTGTPEVEAPAAHRPSPPVIAVDAMGGDNAPSEIVRGAVLAVRELGLRVLLVGRRAEIAALLAEEGALRDIPVVHAEDNLAMHEGALASWRRPRSSAAVSCRLIRRGDADALVSAGSTGGIVATSTVRLRTQPGILRPALAVTLPTGETPTIMVDAGANADAKPEMLVQFAHLGCAYAQTAFGVRHPRVGVLTIGSEPGKGNKLVRRATELLAATAEGSPGMDFRGNIEGHDLLARKVDVVVTDGHTGNVALKSVEGTATFAMEALHSALTSSTAAKAGAMLQRKALRGLRERLDSETYGGAALLGLNGTVVIAHGDSRARGIARACQLAHDLAGGRIGDQIRRRVHTRPPNWLHRLAQSEAPAQRSGDQGEEH</sequence>
<dbReference type="GO" id="GO:0006633">
    <property type="term" value="P:fatty acid biosynthetic process"/>
    <property type="evidence" value="ECO:0007669"/>
    <property type="project" value="UniProtKB-UniRule"/>
</dbReference>